<dbReference type="RefSeq" id="WP_135849340.1">
    <property type="nucleotide sequence ID" value="NZ_RHPJ01000002.1"/>
</dbReference>
<evidence type="ECO:0000256" key="2">
    <source>
        <dbReference type="ARBA" id="ARBA00022801"/>
    </source>
</evidence>
<dbReference type="Pfam" id="PF13604">
    <property type="entry name" value="AAA_30"/>
    <property type="match status" value="1"/>
</dbReference>
<feature type="domain" description="YprB ribonuclease H-like" evidence="7">
    <location>
        <begin position="406"/>
        <end position="603"/>
    </location>
</feature>
<dbReference type="CDD" id="cd18808">
    <property type="entry name" value="SF1_C_Upf1"/>
    <property type="match status" value="1"/>
</dbReference>
<evidence type="ECO:0000256" key="1">
    <source>
        <dbReference type="ARBA" id="ARBA00022741"/>
    </source>
</evidence>
<dbReference type="InterPro" id="IPR050534">
    <property type="entry name" value="Coronavir_polyprotein_1ab"/>
</dbReference>
<evidence type="ECO:0000313" key="8">
    <source>
        <dbReference type="EMBL" id="TGO05319.1"/>
    </source>
</evidence>
<keyword evidence="2" id="KW-0378">Hydrolase</keyword>
<dbReference type="Pfam" id="PF13087">
    <property type="entry name" value="AAA_12"/>
    <property type="match status" value="1"/>
</dbReference>
<dbReference type="InterPro" id="IPR038720">
    <property type="entry name" value="YprB_RNase_H-like_dom"/>
</dbReference>
<protein>
    <submittedName>
        <fullName evidence="8">Helicase</fullName>
    </submittedName>
</protein>
<organism evidence="8 9">
    <name type="scientific">Serinibacter arcticus</name>
    <dbReference type="NCBI Taxonomy" id="1655435"/>
    <lineage>
        <taxon>Bacteria</taxon>
        <taxon>Bacillati</taxon>
        <taxon>Actinomycetota</taxon>
        <taxon>Actinomycetes</taxon>
        <taxon>Micrococcales</taxon>
        <taxon>Beutenbergiaceae</taxon>
        <taxon>Serinibacter</taxon>
    </lineage>
</organism>
<feature type="compositionally biased region" description="Gly residues" evidence="5">
    <location>
        <begin position="614"/>
        <end position="625"/>
    </location>
</feature>
<evidence type="ECO:0000256" key="3">
    <source>
        <dbReference type="ARBA" id="ARBA00022806"/>
    </source>
</evidence>
<feature type="domain" description="DNA2/NAM7 helicase-like C-terminal" evidence="6">
    <location>
        <begin position="1114"/>
        <end position="1290"/>
    </location>
</feature>
<gene>
    <name evidence="8" type="ORF">SERN_1323</name>
</gene>
<comment type="caution">
    <text evidence="8">The sequence shown here is derived from an EMBL/GenBank/DDBJ whole genome shotgun (WGS) entry which is preliminary data.</text>
</comment>
<evidence type="ECO:0000259" key="7">
    <source>
        <dbReference type="Pfam" id="PF13482"/>
    </source>
</evidence>
<dbReference type="Proteomes" id="UP000297318">
    <property type="component" value="Unassembled WGS sequence"/>
</dbReference>
<dbReference type="Gene3D" id="3.40.50.300">
    <property type="entry name" value="P-loop containing nucleotide triphosphate hydrolases"/>
    <property type="match status" value="2"/>
</dbReference>
<dbReference type="EMBL" id="RHPJ01000002">
    <property type="protein sequence ID" value="TGO05319.1"/>
    <property type="molecule type" value="Genomic_DNA"/>
</dbReference>
<evidence type="ECO:0000313" key="9">
    <source>
        <dbReference type="Proteomes" id="UP000297318"/>
    </source>
</evidence>
<proteinExistence type="predicted"/>
<evidence type="ECO:0000256" key="5">
    <source>
        <dbReference type="SAM" id="MobiDB-lite"/>
    </source>
</evidence>
<keyword evidence="3 8" id="KW-0347">Helicase</keyword>
<dbReference type="SUPFAM" id="SSF52540">
    <property type="entry name" value="P-loop containing nucleoside triphosphate hydrolases"/>
    <property type="match status" value="1"/>
</dbReference>
<accession>A0A4Z1E270</accession>
<dbReference type="GO" id="GO:0005524">
    <property type="term" value="F:ATP binding"/>
    <property type="evidence" value="ECO:0007669"/>
    <property type="project" value="UniProtKB-KW"/>
</dbReference>
<keyword evidence="9" id="KW-1185">Reference proteome</keyword>
<evidence type="ECO:0000256" key="4">
    <source>
        <dbReference type="ARBA" id="ARBA00022840"/>
    </source>
</evidence>
<dbReference type="InterPro" id="IPR027417">
    <property type="entry name" value="P-loop_NTPase"/>
</dbReference>
<dbReference type="OrthoDB" id="9757917at2"/>
<dbReference type="GO" id="GO:0016787">
    <property type="term" value="F:hydrolase activity"/>
    <property type="evidence" value="ECO:0007669"/>
    <property type="project" value="UniProtKB-KW"/>
</dbReference>
<reference evidence="8 9" key="1">
    <citation type="submission" date="2018-11" db="EMBL/GenBank/DDBJ databases">
        <title>Complete genome sequencing of the Actinobacteria Serinibacter sp. K3-2.</title>
        <authorList>
            <person name="Rakitin A.L."/>
            <person name="Beletsky A.V."/>
            <person name="Mardanov A.V."/>
            <person name="Ravin N.V."/>
            <person name="Gromova A.S."/>
            <person name="Filippova S.N."/>
            <person name="Gal'Chenko V.F."/>
        </authorList>
    </citation>
    <scope>NUCLEOTIDE SEQUENCE [LARGE SCALE GENOMIC DNA]</scope>
    <source>
        <strain evidence="8 9">K3-2</strain>
    </source>
</reference>
<keyword evidence="1" id="KW-0547">Nucleotide-binding</keyword>
<dbReference type="PANTHER" id="PTHR43788:SF8">
    <property type="entry name" value="DNA-BINDING PROTEIN SMUBP-2"/>
    <property type="match status" value="1"/>
</dbReference>
<dbReference type="GO" id="GO:0043139">
    <property type="term" value="F:5'-3' DNA helicase activity"/>
    <property type="evidence" value="ECO:0007669"/>
    <property type="project" value="TreeGrafter"/>
</dbReference>
<dbReference type="InterPro" id="IPR041679">
    <property type="entry name" value="DNA2/NAM7-like_C"/>
</dbReference>
<dbReference type="InterPro" id="IPR047187">
    <property type="entry name" value="SF1_C_Upf1"/>
</dbReference>
<feature type="region of interest" description="Disordered" evidence="5">
    <location>
        <begin position="610"/>
        <end position="629"/>
    </location>
</feature>
<keyword evidence="4" id="KW-0067">ATP-binding</keyword>
<dbReference type="Pfam" id="PF13482">
    <property type="entry name" value="RNase_H_2"/>
    <property type="match status" value="1"/>
</dbReference>
<dbReference type="NCBIfam" id="TIGR03491">
    <property type="entry name" value="TM0106 family RecB-like putative nuclease"/>
    <property type="match status" value="1"/>
</dbReference>
<dbReference type="InterPro" id="IPR019993">
    <property type="entry name" value="RecB_nuclease_TM0106_put"/>
</dbReference>
<name>A0A4Z1E270_9MICO</name>
<evidence type="ECO:0000259" key="6">
    <source>
        <dbReference type="Pfam" id="PF13087"/>
    </source>
</evidence>
<dbReference type="CDD" id="cd17934">
    <property type="entry name" value="DEXXQc_Upf1-like"/>
    <property type="match status" value="1"/>
</dbReference>
<dbReference type="PANTHER" id="PTHR43788">
    <property type="entry name" value="DNA2/NAM7 HELICASE FAMILY MEMBER"/>
    <property type="match status" value="1"/>
</dbReference>
<sequence length="1328" mass="141169">MFLLDDVVVYSPTDITRAACPYELLSLLDEKLGRVPVLVPAPDPMRDRAARMGDAHELRVLESYRSEFGAFDAAAHRGVAEIVDDGEGREAFRAGLVPARDATLAAIDAGADVVFQATFFDGRFYGRADFLLKERPTAGAGAAGAGLVLRGGSDASERAGAVTAYAVVDTKLTNKVRATALLQMAAYADQLLAAGVPVVDRVTVHHGNGERSDQPLVDLLEVYRGERRLVEALLDAHVAADAPASWEEWRDPAGVPSLLAALPPDVAPARRACGRCEYCAREVARTRDVQLVHGIRAVQRTRLYGQGVRTVVELAVLAHPVPRMNPVIQERLTRQARLQAAQLDRVARAEAAGLVVGPGMRLTTAGGGEPTGAAAEAASSIGDVVRVEVVNSALLRSLPQPSPGDLYFDFEGDPMWSTSGGMEGGLEYLFGLIEEPEAGTGSPDETYVAFWAHDRAEEKVALVDFLSYVRRRRARYPDLHIYHYANYERAALEKLAERHGEGLEAVLTLVREGVLVDLFPVVRGGVAVSQASYSIKKLEPLYMGDELRAADGVTTGGDSVAQYAAGVAARAAGDVGEFDAVMADIADYNRYDCVSTRRLVRWLRSLAHGRHAADGGGGSEPGGPIDGRATDDLAVRALPSAVRPAEVGVDTFAPTPEQRLAGLLRDAAGPAPREDVDADALGLLAAALDYHRREDAPVWRAHFERLTHPVDWWADTRDVLVVDDTPVGCEVLEDWSGGGRHRRRVLRLEGRLGAGSTPEGVREAFAVYPVGRSRGLRVDPGAAYATTSLTMLDVSVSPDGTRAAWTVRESASSEFADGAGSGAGGGAVPIAVVPGRPLMTTSIHRALVELAEQVAGTRLDEIEHLGDAVAPLAREDAVARLRYLRLPGLELLRRTLPRLRAGDGLPPVVDGDYVAAVTAATASLDASVLGVQGPPGTGKTYVGARVIGRLVAELGWRIGVVAQSHAVVEHLLDQVVAAGLPAAQVGKTPKDAPGRDDREIAPPPWTALAKDEYSAFLAEHEADGCVIGGTVWDMTNRKRIGDGKLDLLVVDEAGQFSLANTVAASTAARRVLLLGDPQQLPQVTQGTHDEPVDASALAWIAQDAATMPADRGYFIERTWRLHPDLCSAVSSLSYDGRLLPQPGVTDRRHLDGVAPGVHEVLVPHRGNSSASPEEAAVVVDLVRSLLGRAWRAGTTPDVIDPPEPLQPRGVLVVAAYNAQVTLVRAALDDVGLAQVRVGTVDKFQGQEAAVAIVTLAASSARDAPRGAEFLINRNRLNVAISRAQWAAYLVHSPGLDDTLPHGGQALADLGAFRRLTTAAHPSPPLPLP</sequence>